<dbReference type="GeneID" id="54574829"/>
<dbReference type="AlphaFoldDB" id="A0A6A6IKZ5"/>
<dbReference type="RefSeq" id="XP_033686288.1">
    <property type="nucleotide sequence ID" value="XM_033821499.1"/>
</dbReference>
<dbReference type="InterPro" id="IPR052895">
    <property type="entry name" value="HetReg/Transcr_Mod"/>
</dbReference>
<dbReference type="PANTHER" id="PTHR24148">
    <property type="entry name" value="ANKYRIN REPEAT DOMAIN-CONTAINING PROTEIN 39 HOMOLOG-RELATED"/>
    <property type="match status" value="1"/>
</dbReference>
<dbReference type="Pfam" id="PF06985">
    <property type="entry name" value="HET"/>
    <property type="match status" value="1"/>
</dbReference>
<protein>
    <submittedName>
        <fullName evidence="2">HET-domain-containing protein</fullName>
    </submittedName>
</protein>
<gene>
    <name evidence="2" type="ORF">BU26DRAFT_279785</name>
</gene>
<dbReference type="Pfam" id="PF26639">
    <property type="entry name" value="Het-6_barrel"/>
    <property type="match status" value="1"/>
</dbReference>
<reference evidence="2" key="1">
    <citation type="journal article" date="2020" name="Stud. Mycol.">
        <title>101 Dothideomycetes genomes: a test case for predicting lifestyles and emergence of pathogens.</title>
        <authorList>
            <person name="Haridas S."/>
            <person name="Albert R."/>
            <person name="Binder M."/>
            <person name="Bloem J."/>
            <person name="Labutti K."/>
            <person name="Salamov A."/>
            <person name="Andreopoulos B."/>
            <person name="Baker S."/>
            <person name="Barry K."/>
            <person name="Bills G."/>
            <person name="Bluhm B."/>
            <person name="Cannon C."/>
            <person name="Castanera R."/>
            <person name="Culley D."/>
            <person name="Daum C."/>
            <person name="Ezra D."/>
            <person name="Gonzalez J."/>
            <person name="Henrissat B."/>
            <person name="Kuo A."/>
            <person name="Liang C."/>
            <person name="Lipzen A."/>
            <person name="Lutzoni F."/>
            <person name="Magnuson J."/>
            <person name="Mondo S."/>
            <person name="Nolan M."/>
            <person name="Ohm R."/>
            <person name="Pangilinan J."/>
            <person name="Park H.-J."/>
            <person name="Ramirez L."/>
            <person name="Alfaro M."/>
            <person name="Sun H."/>
            <person name="Tritt A."/>
            <person name="Yoshinaga Y."/>
            <person name="Zwiers L.-H."/>
            <person name="Turgeon B."/>
            <person name="Goodwin S."/>
            <person name="Spatafora J."/>
            <person name="Crous P."/>
            <person name="Grigoriev I."/>
        </authorList>
    </citation>
    <scope>NUCLEOTIDE SEQUENCE</scope>
    <source>
        <strain evidence="2">CBS 122368</strain>
    </source>
</reference>
<feature type="domain" description="Heterokaryon incompatibility" evidence="1">
    <location>
        <begin position="142"/>
        <end position="295"/>
    </location>
</feature>
<accession>A0A6A6IKZ5</accession>
<dbReference type="OrthoDB" id="2157530at2759"/>
<name>A0A6A6IKZ5_9PLEO</name>
<evidence type="ECO:0000313" key="3">
    <source>
        <dbReference type="Proteomes" id="UP000800094"/>
    </source>
</evidence>
<dbReference type="EMBL" id="ML987193">
    <property type="protein sequence ID" value="KAF2251284.1"/>
    <property type="molecule type" value="Genomic_DNA"/>
</dbReference>
<evidence type="ECO:0000313" key="2">
    <source>
        <dbReference type="EMBL" id="KAF2251284.1"/>
    </source>
</evidence>
<dbReference type="InterPro" id="IPR010730">
    <property type="entry name" value="HET"/>
</dbReference>
<proteinExistence type="predicted"/>
<dbReference type="PANTHER" id="PTHR24148:SF73">
    <property type="entry name" value="HET DOMAIN PROTEIN (AFU_ORTHOLOGUE AFUA_8G01020)"/>
    <property type="match status" value="1"/>
</dbReference>
<keyword evidence="3" id="KW-1185">Reference proteome</keyword>
<dbReference type="Proteomes" id="UP000800094">
    <property type="component" value="Unassembled WGS sequence"/>
</dbReference>
<organism evidence="2 3">
    <name type="scientific">Trematosphaeria pertusa</name>
    <dbReference type="NCBI Taxonomy" id="390896"/>
    <lineage>
        <taxon>Eukaryota</taxon>
        <taxon>Fungi</taxon>
        <taxon>Dikarya</taxon>
        <taxon>Ascomycota</taxon>
        <taxon>Pezizomycotina</taxon>
        <taxon>Dothideomycetes</taxon>
        <taxon>Pleosporomycetidae</taxon>
        <taxon>Pleosporales</taxon>
        <taxon>Massarineae</taxon>
        <taxon>Trematosphaeriaceae</taxon>
        <taxon>Trematosphaeria</taxon>
    </lineage>
</organism>
<evidence type="ECO:0000259" key="1">
    <source>
        <dbReference type="Pfam" id="PF06985"/>
    </source>
</evidence>
<sequence>MESMIKHVYEPLQAPRDIRILNLLPSERFDDPVLVSLEVCKELPEPLKLLEALNKEYSKAKSRYEKARKAWHEAKAGYASDCRALGPFQAILQTGDSYSAAREHYRDASSDMKRLEAEHRKQDWEKYRQEKETHERNSNASYEAISYAWGDDTNTVPLMVIQKFWRSTLQIRPNVMDMLRYLRRPMDTRMLWVDALCINQSDIAEKEQQVRIMDQVYRKAERVLIWIGTEVGEKGAVELLFKTLSAPSYDYILHSLRYAYKELLASPQPIKETISGWLQGVLDRPWFQRRWIIQEVALGHEPYLLCGTHSVIFSRFVTRMTELLDEEIITLGLGPAQERQQSAVYRLQNIQGQRSDSYPNFCQPTMLELLVKYYAAECSDDRDRLFALNSLSSDPVPVNYSKSAEQVYYDYAKAEVTVRPGLLLSCGASFAATSDALPTWVPDWRSSPKFRPVSFMIDSARDDSNTTTPPTIESGILKIEAHERAKVGQVVNGDLNDFSSHEGDLAKVLQVWYDYFHQHCAQSSSSVRQDGDVIFVGAVTAGHVRLGQGRFVRLVPDFFKNPLAPATAARSKFILTYLSQLTDCQLTFGGKDVTSIRDDRVLFDYTPCSEDEMVPSHNDPDLSTNFHQVAAQLVPGRRCFFTEAGEFGMGPASMRVGDIIVTFPGSRTPIVLRSCTPQKAFCSQTQHSQDCISPLHAADDLTAQQRERFTVVGDSYIPDLIWSQPTPPTATLRTYNII</sequence>